<dbReference type="CDD" id="cd00586">
    <property type="entry name" value="4HBT"/>
    <property type="match status" value="2"/>
</dbReference>
<dbReference type="InterPro" id="IPR029069">
    <property type="entry name" value="HotDog_dom_sf"/>
</dbReference>
<sequence>MTGVRHVYECPVRWADLDMLNHVNNVTYVDYLQEARVDMLRTHAPDARADDLAGGPTEGLVVVSHDITYLAPIAPRSVPIKIEVWVTEVRAASVTMAYEIFDEVDGGERVVYARAHTVLTPFVFADERPRRFTPAEKDALRVFLEPREAERPERTEPRHLADGHYPLHVRFSDVDVYGHVNNVKYFEYFQEARIPVVERITAGQDNSGVGVVVARKEVDYLKPIHFRGEPYDVWSWVSRVGSRSVTVESEICDGDTVLSRAKVVMVFFDAKTQRSAAPPEPLMARLREFAARTA</sequence>
<dbReference type="PANTHER" id="PTHR31793">
    <property type="entry name" value="4-HYDROXYBENZOYL-COA THIOESTERASE FAMILY MEMBER"/>
    <property type="match status" value="1"/>
</dbReference>
<dbReference type="EMBL" id="BMCK01000002">
    <property type="protein sequence ID" value="GGD16495.1"/>
    <property type="molecule type" value="Genomic_DNA"/>
</dbReference>
<gene>
    <name evidence="1" type="ORF">GCM10007231_14290</name>
</gene>
<protein>
    <recommendedName>
        <fullName evidence="3">Acyl-CoA thioesterase</fullName>
    </recommendedName>
</protein>
<dbReference type="RefSeq" id="WP_229721468.1">
    <property type="nucleotide sequence ID" value="NZ_BMCK01000002.1"/>
</dbReference>
<comment type="caution">
    <text evidence="1">The sequence shown here is derived from an EMBL/GenBank/DDBJ whole genome shotgun (WGS) entry which is preliminary data.</text>
</comment>
<reference evidence="2" key="1">
    <citation type="journal article" date="2019" name="Int. J. Syst. Evol. Microbiol.">
        <title>The Global Catalogue of Microorganisms (GCM) 10K type strain sequencing project: providing services to taxonomists for standard genome sequencing and annotation.</title>
        <authorList>
            <consortium name="The Broad Institute Genomics Platform"/>
            <consortium name="The Broad Institute Genome Sequencing Center for Infectious Disease"/>
            <person name="Wu L."/>
            <person name="Ma J."/>
        </authorList>
    </citation>
    <scope>NUCLEOTIDE SEQUENCE [LARGE SCALE GENOMIC DNA]</scope>
    <source>
        <strain evidence="2">CCM 7403</strain>
    </source>
</reference>
<dbReference type="Gene3D" id="3.10.129.10">
    <property type="entry name" value="Hotdog Thioesterase"/>
    <property type="match status" value="2"/>
</dbReference>
<evidence type="ECO:0000313" key="2">
    <source>
        <dbReference type="Proteomes" id="UP000630594"/>
    </source>
</evidence>
<dbReference type="Pfam" id="PF13279">
    <property type="entry name" value="4HBT_2"/>
    <property type="match status" value="2"/>
</dbReference>
<accession>A0ABQ1Q789</accession>
<proteinExistence type="predicted"/>
<evidence type="ECO:0000313" key="1">
    <source>
        <dbReference type="EMBL" id="GGD16495.1"/>
    </source>
</evidence>
<dbReference type="Proteomes" id="UP000630594">
    <property type="component" value="Unassembled WGS sequence"/>
</dbReference>
<organism evidence="1 2">
    <name type="scientific">Nocardioides daphniae</name>
    <dbReference type="NCBI Taxonomy" id="402297"/>
    <lineage>
        <taxon>Bacteria</taxon>
        <taxon>Bacillati</taxon>
        <taxon>Actinomycetota</taxon>
        <taxon>Actinomycetes</taxon>
        <taxon>Propionibacteriales</taxon>
        <taxon>Nocardioidaceae</taxon>
        <taxon>Nocardioides</taxon>
    </lineage>
</organism>
<dbReference type="SUPFAM" id="SSF54637">
    <property type="entry name" value="Thioesterase/thiol ester dehydrase-isomerase"/>
    <property type="match status" value="2"/>
</dbReference>
<keyword evidence="2" id="KW-1185">Reference proteome</keyword>
<evidence type="ECO:0008006" key="3">
    <source>
        <dbReference type="Google" id="ProtNLM"/>
    </source>
</evidence>
<dbReference type="PANTHER" id="PTHR31793:SF24">
    <property type="entry name" value="LONG-CHAIN ACYL-COA THIOESTERASE FADM"/>
    <property type="match status" value="1"/>
</dbReference>
<dbReference type="InterPro" id="IPR050563">
    <property type="entry name" value="4-hydroxybenzoyl-CoA_TE"/>
</dbReference>
<name>A0ABQ1Q789_9ACTN</name>